<accession>A0A1W0ACF0</accession>
<protein>
    <recommendedName>
        <fullName evidence="1">C2 domain-containing protein</fullName>
    </recommendedName>
</protein>
<dbReference type="OrthoDB" id="77785at2759"/>
<feature type="domain" description="C2" evidence="1">
    <location>
        <begin position="30"/>
        <end position="157"/>
    </location>
</feature>
<name>A0A1W0ACF0_9STRA</name>
<comment type="caution">
    <text evidence="2">The sequence shown here is derived from an EMBL/GenBank/DDBJ whole genome shotgun (WGS) entry which is preliminary data.</text>
</comment>
<dbReference type="InterPro" id="IPR000008">
    <property type="entry name" value="C2_dom"/>
</dbReference>
<dbReference type="EMBL" id="JNBS01000019">
    <property type="protein sequence ID" value="OQS07962.1"/>
    <property type="molecule type" value="Genomic_DNA"/>
</dbReference>
<dbReference type="Proteomes" id="UP000243217">
    <property type="component" value="Unassembled WGS sequence"/>
</dbReference>
<dbReference type="AlphaFoldDB" id="A0A1W0ACF0"/>
<dbReference type="CDD" id="cd00030">
    <property type="entry name" value="C2"/>
    <property type="match status" value="1"/>
</dbReference>
<dbReference type="SUPFAM" id="SSF49562">
    <property type="entry name" value="C2 domain (Calcium/lipid-binding domain, CaLB)"/>
    <property type="match status" value="1"/>
</dbReference>
<evidence type="ECO:0000313" key="2">
    <source>
        <dbReference type="EMBL" id="OQS07962.1"/>
    </source>
</evidence>
<evidence type="ECO:0000313" key="3">
    <source>
        <dbReference type="Proteomes" id="UP000243217"/>
    </source>
</evidence>
<dbReference type="PROSITE" id="PS50004">
    <property type="entry name" value="C2"/>
    <property type="match status" value="1"/>
</dbReference>
<dbReference type="InterPro" id="IPR035892">
    <property type="entry name" value="C2_domain_sf"/>
</dbReference>
<dbReference type="Pfam" id="PF00168">
    <property type="entry name" value="C2"/>
    <property type="match status" value="1"/>
</dbReference>
<dbReference type="Gene3D" id="2.60.40.150">
    <property type="entry name" value="C2 domain"/>
    <property type="match status" value="1"/>
</dbReference>
<keyword evidence="3" id="KW-1185">Reference proteome</keyword>
<proteinExistence type="predicted"/>
<feature type="non-terminal residue" evidence="2">
    <location>
        <position position="329"/>
    </location>
</feature>
<reference evidence="2 3" key="1">
    <citation type="journal article" date="2014" name="Genome Biol. Evol.">
        <title>The secreted proteins of Achlya hypogyna and Thraustotheca clavata identify the ancestral oomycete secretome and reveal gene acquisitions by horizontal gene transfer.</title>
        <authorList>
            <person name="Misner I."/>
            <person name="Blouin N."/>
            <person name="Leonard G."/>
            <person name="Richards T.A."/>
            <person name="Lane C.E."/>
        </authorList>
    </citation>
    <scope>NUCLEOTIDE SEQUENCE [LARGE SCALE GENOMIC DNA]</scope>
    <source>
        <strain evidence="2 3">ATCC 34112</strain>
    </source>
</reference>
<gene>
    <name evidence="2" type="ORF">THRCLA_00045</name>
</gene>
<evidence type="ECO:0000259" key="1">
    <source>
        <dbReference type="PROSITE" id="PS50004"/>
    </source>
</evidence>
<organism evidence="2 3">
    <name type="scientific">Thraustotheca clavata</name>
    <dbReference type="NCBI Taxonomy" id="74557"/>
    <lineage>
        <taxon>Eukaryota</taxon>
        <taxon>Sar</taxon>
        <taxon>Stramenopiles</taxon>
        <taxon>Oomycota</taxon>
        <taxon>Saprolegniomycetes</taxon>
        <taxon>Saprolegniales</taxon>
        <taxon>Achlyaceae</taxon>
        <taxon>Thraustotheca</taxon>
    </lineage>
</organism>
<sequence>MTMEERLKQQIVALRQRQIILEGKLVNAMETERLDMATGIDMNGLGESQATLTLEICSGEGILDESMTIFGTGLGYVRASLIPCTVCKNASTVWTRRQRLRLPQWHETLRIHSILSLNATIYFEVLHAVRFGSDNVLGHATIPFEELLHQSTVEKWCDLTSPSRQSNGRIHVKVTLNYSTVRQIHHELHTLRQDKAVLESKLLSLKTQTQTPPIVSSYEYSDYTKIFASAHIDEAMKPNSKFFMDEHGVLRKKRSINTLVNQMIPCDEQTSSGSVYKKFKSSAIYDVGKYVVDWCYYLPSVLPTTPTIPTFYPTIMYQSATLYEKLQSK</sequence>